<dbReference type="STRING" id="1206085.SAMN05443575_0650"/>
<dbReference type="Pfam" id="PF03069">
    <property type="entry name" value="FmdA_AmdA"/>
    <property type="match status" value="2"/>
</dbReference>
<dbReference type="GO" id="GO:0016811">
    <property type="term" value="F:hydrolase activity, acting on carbon-nitrogen (but not peptide) bonds, in linear amides"/>
    <property type="evidence" value="ECO:0007669"/>
    <property type="project" value="InterPro"/>
</dbReference>
<keyword evidence="2" id="KW-1185">Reference proteome</keyword>
<name>A0A1M5DPC0_9ACTN</name>
<accession>A0A1M5DPC0</accession>
<protein>
    <submittedName>
        <fullName evidence="1">Acetamidase/formamidase</fullName>
    </submittedName>
</protein>
<dbReference type="Gene3D" id="3.10.28.20">
    <property type="entry name" value="Acetamidase/Formamidase-like domains"/>
    <property type="match status" value="1"/>
</dbReference>
<dbReference type="PANTHER" id="PTHR31891:SF1">
    <property type="entry name" value="FORMAMIDASE C869.04-RELATED"/>
    <property type="match status" value="1"/>
</dbReference>
<dbReference type="RefSeq" id="WP_073385814.1">
    <property type="nucleotide sequence ID" value="NZ_FQVU01000001.1"/>
</dbReference>
<evidence type="ECO:0000313" key="1">
    <source>
        <dbReference type="EMBL" id="SHF68837.1"/>
    </source>
</evidence>
<dbReference type="OrthoDB" id="9785236at2"/>
<dbReference type="PANTHER" id="PTHR31891">
    <property type="entry name" value="FORMAMIDASE C869.04-RELATED"/>
    <property type="match status" value="1"/>
</dbReference>
<gene>
    <name evidence="1" type="ORF">SAMN05443575_0650</name>
</gene>
<dbReference type="Gene3D" id="2.60.120.580">
    <property type="entry name" value="Acetamidase/Formamidase-like domains"/>
    <property type="match status" value="1"/>
</dbReference>
<sequence length="313" mass="32430">MTHHRLEPSVDTVSDVLTRGRPPVLSMQPGDRLTVRTLDCAGNLDRGPAVAAGGGRRLLPGARGHCLAGPVAVVGARPGQTLAVGIEALTPDRWGFTRAGGHDTLLHRRLGTAALDPAQLSWDIDDVAGGVAVNQYGVAVDVRPFLGVIGLPPDADGEHSTIPPRAAGAGNVDCAELVAGSTLFVPVTVPDAYLYLGDGHAAQGDGEVGGTAIETGMTTTVTLDLIDDPPVAGVHAVTPAGLITFGFDADLNAATADALAAMLDWLERLTGLARPVVLALASTCVDLRITQIANRTWGVHAVLPHRVREQLRR</sequence>
<organism evidence="1 2">
    <name type="scientific">Jatrophihabitans endophyticus</name>
    <dbReference type="NCBI Taxonomy" id="1206085"/>
    <lineage>
        <taxon>Bacteria</taxon>
        <taxon>Bacillati</taxon>
        <taxon>Actinomycetota</taxon>
        <taxon>Actinomycetes</taxon>
        <taxon>Jatrophihabitantales</taxon>
        <taxon>Jatrophihabitantaceae</taxon>
        <taxon>Jatrophihabitans</taxon>
    </lineage>
</organism>
<proteinExistence type="predicted"/>
<dbReference type="SUPFAM" id="SSF141130">
    <property type="entry name" value="Acetamidase/Formamidase-like"/>
    <property type="match status" value="1"/>
</dbReference>
<dbReference type="Proteomes" id="UP000186132">
    <property type="component" value="Unassembled WGS sequence"/>
</dbReference>
<reference evidence="1 2" key="1">
    <citation type="submission" date="2016-11" db="EMBL/GenBank/DDBJ databases">
        <authorList>
            <person name="Jaros S."/>
            <person name="Januszkiewicz K."/>
            <person name="Wedrychowicz H."/>
        </authorList>
    </citation>
    <scope>NUCLEOTIDE SEQUENCE [LARGE SCALE GENOMIC DNA]</scope>
    <source>
        <strain evidence="1 2">DSM 45627</strain>
    </source>
</reference>
<evidence type="ECO:0000313" key="2">
    <source>
        <dbReference type="Proteomes" id="UP000186132"/>
    </source>
</evidence>
<dbReference type="EMBL" id="FQVU01000001">
    <property type="protein sequence ID" value="SHF68837.1"/>
    <property type="molecule type" value="Genomic_DNA"/>
</dbReference>
<dbReference type="AlphaFoldDB" id="A0A1M5DPC0"/>
<dbReference type="InterPro" id="IPR004304">
    <property type="entry name" value="FmdA_AmdA"/>
</dbReference>